<keyword evidence="1" id="KW-0472">Membrane</keyword>
<dbReference type="KEGG" id="cmah:C1I91_12920"/>
<feature type="transmembrane region" description="Helical" evidence="1">
    <location>
        <begin position="21"/>
        <end position="42"/>
    </location>
</feature>
<evidence type="ECO:0000313" key="3">
    <source>
        <dbReference type="Proteomes" id="UP000286268"/>
    </source>
</evidence>
<accession>A0A3R5TFV2</accession>
<dbReference type="Proteomes" id="UP000286268">
    <property type="component" value="Chromosome"/>
</dbReference>
<evidence type="ECO:0000256" key="1">
    <source>
        <dbReference type="SAM" id="Phobius"/>
    </source>
</evidence>
<reference evidence="2 3" key="1">
    <citation type="submission" date="2018-01" db="EMBL/GenBank/DDBJ databases">
        <title>Genome Sequencing and Assembly of Anaerobacter polyendosporus strain CT4.</title>
        <authorList>
            <person name="Tachaapaikoon C."/>
            <person name="Sutheeworapong S."/>
            <person name="Jenjaroenpun P."/>
            <person name="Wongsurawat T."/>
            <person name="Nookeaw I."/>
            <person name="Cheawchanlertfa P."/>
            <person name="Kosugi A."/>
            <person name="Cheevadhanarak S."/>
            <person name="Ratanakhanokchai K."/>
        </authorList>
    </citation>
    <scope>NUCLEOTIDE SEQUENCE [LARGE SCALE GENOMIC DNA]</scope>
    <source>
        <strain evidence="2 3">CT4</strain>
    </source>
</reference>
<evidence type="ECO:0008006" key="4">
    <source>
        <dbReference type="Google" id="ProtNLM"/>
    </source>
</evidence>
<gene>
    <name evidence="2" type="ORF">C1I91_12920</name>
</gene>
<dbReference type="RefSeq" id="WP_128213257.1">
    <property type="nucleotide sequence ID" value="NZ_CP025746.1"/>
</dbReference>
<sequence>MLAEIKEYKFTKKFPTPLQNIVNIVFIAFIFLPPKAAIYTTIGIIYEISLSLILLLLIGNQLYIALTEKHRQPSLIIDKNQIAFSKYFLRKYRLIRLSEVKSINELNQAFDNIIVLTLLNNRKIRLSLHGYSEEAKKQISYAFNELKSEITV</sequence>
<keyword evidence="3" id="KW-1185">Reference proteome</keyword>
<feature type="transmembrane region" description="Helical" evidence="1">
    <location>
        <begin position="48"/>
        <end position="66"/>
    </location>
</feature>
<proteinExistence type="predicted"/>
<dbReference type="EMBL" id="CP025746">
    <property type="protein sequence ID" value="QAA32469.1"/>
    <property type="molecule type" value="Genomic_DNA"/>
</dbReference>
<keyword evidence="1" id="KW-1133">Transmembrane helix</keyword>
<keyword evidence="1" id="KW-0812">Transmembrane</keyword>
<dbReference type="AlphaFoldDB" id="A0A3R5TFV2"/>
<protein>
    <recommendedName>
        <fullName evidence="4">DUF304 domain-containing protein</fullName>
    </recommendedName>
</protein>
<name>A0A3R5TFV2_9CLOT</name>
<evidence type="ECO:0000313" key="2">
    <source>
        <dbReference type="EMBL" id="QAA32469.1"/>
    </source>
</evidence>
<organism evidence="2 3">
    <name type="scientific">Clostridium manihotivorum</name>
    <dbReference type="NCBI Taxonomy" id="2320868"/>
    <lineage>
        <taxon>Bacteria</taxon>
        <taxon>Bacillati</taxon>
        <taxon>Bacillota</taxon>
        <taxon>Clostridia</taxon>
        <taxon>Eubacteriales</taxon>
        <taxon>Clostridiaceae</taxon>
        <taxon>Clostridium</taxon>
    </lineage>
</organism>